<name>A0A1L6MXC2_9BACT</name>
<evidence type="ECO:0000259" key="1">
    <source>
        <dbReference type="Pfam" id="PF07478"/>
    </source>
</evidence>
<dbReference type="EMBL" id="CP016908">
    <property type="protein sequence ID" value="APS00106.1"/>
    <property type="molecule type" value="Genomic_DNA"/>
</dbReference>
<protein>
    <recommendedName>
        <fullName evidence="1">D-alanine--D-alanine ligase C-terminal domain-containing protein</fullName>
    </recommendedName>
</protein>
<accession>A0A1L6MXC2</accession>
<organism evidence="2 3">
    <name type="scientific">Pajaroellobacter abortibovis</name>
    <dbReference type="NCBI Taxonomy" id="1882918"/>
    <lineage>
        <taxon>Bacteria</taxon>
        <taxon>Pseudomonadati</taxon>
        <taxon>Myxococcota</taxon>
        <taxon>Polyangia</taxon>
        <taxon>Polyangiales</taxon>
        <taxon>Polyangiaceae</taxon>
    </lineage>
</organism>
<sequence length="132" mass="14934">MTEKELGELEKHHASFGFPVTIRLRNGKGSVEAVRVDCRSHLVQAVVRAFEEADHVLIERWIDAHEIRVALVKGRAVGAMKLNPEAKGVVHVGSRFLWRGGKECTKLRSEQSMRLVVQGPIRSVSWFPLKRE</sequence>
<gene>
    <name evidence="2" type="ORF">BCY86_04985</name>
</gene>
<reference evidence="2 3" key="1">
    <citation type="submission" date="2016-08" db="EMBL/GenBank/DDBJ databases">
        <title>Identification and validation of antigenic proteins from Pajaroellobacter abortibovis using de-novo genome sequence assembly and reverse vaccinology.</title>
        <authorList>
            <person name="Welly B.T."/>
            <person name="Miller M.R."/>
            <person name="Stott J.L."/>
            <person name="Blanchard M.T."/>
            <person name="Islas-Trejo A.D."/>
            <person name="O'Rourke S.M."/>
            <person name="Young A.E."/>
            <person name="Medrano J.F."/>
            <person name="Van Eenennaam A.L."/>
        </authorList>
    </citation>
    <scope>NUCLEOTIDE SEQUENCE [LARGE SCALE GENOMIC DNA]</scope>
    <source>
        <strain evidence="2 3">BTF92-0548A/99-0131</strain>
    </source>
</reference>
<proteinExistence type="predicted"/>
<dbReference type="AlphaFoldDB" id="A0A1L6MXC2"/>
<dbReference type="Gene3D" id="3.30.470.20">
    <property type="entry name" value="ATP-grasp fold, B domain"/>
    <property type="match status" value="1"/>
</dbReference>
<dbReference type="STRING" id="1882918.BCY86_04985"/>
<dbReference type="Proteomes" id="UP000185544">
    <property type="component" value="Chromosome"/>
</dbReference>
<feature type="domain" description="D-alanine--D-alanine ligase C-terminal" evidence="1">
    <location>
        <begin position="9"/>
        <end position="76"/>
    </location>
</feature>
<evidence type="ECO:0000313" key="3">
    <source>
        <dbReference type="Proteomes" id="UP000185544"/>
    </source>
</evidence>
<dbReference type="InterPro" id="IPR011095">
    <property type="entry name" value="Dala_Dala_lig_C"/>
</dbReference>
<dbReference type="GO" id="GO:0008716">
    <property type="term" value="F:D-alanine-D-alanine ligase activity"/>
    <property type="evidence" value="ECO:0007669"/>
    <property type="project" value="InterPro"/>
</dbReference>
<keyword evidence="3" id="KW-1185">Reference proteome</keyword>
<dbReference type="SUPFAM" id="SSF56059">
    <property type="entry name" value="Glutathione synthetase ATP-binding domain-like"/>
    <property type="match status" value="1"/>
</dbReference>
<dbReference type="KEGG" id="pabo:BCY86_04985"/>
<evidence type="ECO:0000313" key="2">
    <source>
        <dbReference type="EMBL" id="APS00106.1"/>
    </source>
</evidence>
<dbReference type="Pfam" id="PF07478">
    <property type="entry name" value="Dala_Dala_lig_C"/>
    <property type="match status" value="1"/>
</dbReference>